<reference evidence="3 4" key="1">
    <citation type="submission" date="2024-08" db="EMBL/GenBank/DDBJ databases">
        <authorList>
            <person name="Cucini C."/>
            <person name="Frati F."/>
        </authorList>
    </citation>
    <scope>NUCLEOTIDE SEQUENCE [LARGE SCALE GENOMIC DNA]</scope>
</reference>
<evidence type="ECO:0000313" key="3">
    <source>
        <dbReference type="EMBL" id="CAL8117273.1"/>
    </source>
</evidence>
<gene>
    <name evidence="3" type="ORF">ODALV1_LOCUS17611</name>
</gene>
<proteinExistence type="predicted"/>
<keyword evidence="1" id="KW-0175">Coiled coil</keyword>
<feature type="region of interest" description="Disordered" evidence="2">
    <location>
        <begin position="1"/>
        <end position="65"/>
    </location>
</feature>
<dbReference type="Proteomes" id="UP001642540">
    <property type="component" value="Unassembled WGS sequence"/>
</dbReference>
<protein>
    <submittedName>
        <fullName evidence="3">Uncharacterized protein</fullName>
    </submittedName>
</protein>
<comment type="caution">
    <text evidence="3">The sequence shown here is derived from an EMBL/GenBank/DDBJ whole genome shotgun (WGS) entry which is preliminary data.</text>
</comment>
<evidence type="ECO:0000256" key="2">
    <source>
        <dbReference type="SAM" id="MobiDB-lite"/>
    </source>
</evidence>
<feature type="region of interest" description="Disordered" evidence="2">
    <location>
        <begin position="82"/>
        <end position="103"/>
    </location>
</feature>
<keyword evidence="4" id="KW-1185">Reference proteome</keyword>
<feature type="compositionally biased region" description="Polar residues" evidence="2">
    <location>
        <begin position="82"/>
        <end position="101"/>
    </location>
</feature>
<sequence>MDQFIHTPSRLRPAISTPSAISQSRLTAPNPDNNHHISQSTPSQLNHQEVSAGSNNSNCATISPPTSSFLTLEQQIIPSQATWQEQQQPNSMDSTPNSNVNHGPAFEWMVRNLQKADALIQSKDAEINRFEGNEAYFKQELIFWDQKHKDHEQNSGKLRGEQNQTIAENNVELIQQNEELVNNVEQQKHLELELESQNAKLLSLRQDIVGLREQVKPKQRLTQQQNSEHNENIKNLEMNIVVEQEKVKILEEKLHLHLHLLKKTTQQRWNKCKTTLPRFDDLLMEEPVINKQAKSWKERQGRLQLEIDECGHRARLLTAKVDQANLSKLSSRAPKSQLIF</sequence>
<organism evidence="3 4">
    <name type="scientific">Orchesella dallaii</name>
    <dbReference type="NCBI Taxonomy" id="48710"/>
    <lineage>
        <taxon>Eukaryota</taxon>
        <taxon>Metazoa</taxon>
        <taxon>Ecdysozoa</taxon>
        <taxon>Arthropoda</taxon>
        <taxon>Hexapoda</taxon>
        <taxon>Collembola</taxon>
        <taxon>Entomobryomorpha</taxon>
        <taxon>Entomobryoidea</taxon>
        <taxon>Orchesellidae</taxon>
        <taxon>Orchesellinae</taxon>
        <taxon>Orchesella</taxon>
    </lineage>
</organism>
<feature type="compositionally biased region" description="Polar residues" evidence="2">
    <location>
        <begin position="16"/>
        <end position="65"/>
    </location>
</feature>
<evidence type="ECO:0000256" key="1">
    <source>
        <dbReference type="SAM" id="Coils"/>
    </source>
</evidence>
<accession>A0ABP1R181</accession>
<evidence type="ECO:0000313" key="4">
    <source>
        <dbReference type="Proteomes" id="UP001642540"/>
    </source>
</evidence>
<name>A0ABP1R181_9HEXA</name>
<dbReference type="EMBL" id="CAXLJM020000054">
    <property type="protein sequence ID" value="CAL8117273.1"/>
    <property type="molecule type" value="Genomic_DNA"/>
</dbReference>
<feature type="coiled-coil region" evidence="1">
    <location>
        <begin position="163"/>
        <end position="253"/>
    </location>
</feature>